<dbReference type="SUPFAM" id="SSF53041">
    <property type="entry name" value="Resolvase-like"/>
    <property type="match status" value="1"/>
</dbReference>
<dbReference type="PROSITE" id="PS00398">
    <property type="entry name" value="RECOMBINASES_2"/>
    <property type="match status" value="1"/>
</dbReference>
<dbReference type="EMBL" id="MOBO01000006">
    <property type="protein sequence ID" value="RON40278.1"/>
    <property type="molecule type" value="Genomic_DNA"/>
</dbReference>
<dbReference type="PANTHER" id="PTHR30461:SF25">
    <property type="entry name" value="RESOLVASE-RELATED"/>
    <property type="match status" value="1"/>
</dbReference>
<dbReference type="PROSITE" id="PS51736">
    <property type="entry name" value="RECOMBINASES_3"/>
    <property type="match status" value="1"/>
</dbReference>
<dbReference type="InterPro" id="IPR006118">
    <property type="entry name" value="Recombinase_CS"/>
</dbReference>
<dbReference type="Pfam" id="PF00239">
    <property type="entry name" value="Resolvase"/>
    <property type="match status" value="1"/>
</dbReference>
<evidence type="ECO:0000256" key="1">
    <source>
        <dbReference type="ARBA" id="ARBA00022908"/>
    </source>
</evidence>
<name>A0A423JRD4_9PSED</name>
<dbReference type="InterPro" id="IPR006119">
    <property type="entry name" value="Resolv_N"/>
</dbReference>
<evidence type="ECO:0000256" key="5">
    <source>
        <dbReference type="PROSITE-ProRule" id="PRU10137"/>
    </source>
</evidence>
<dbReference type="RefSeq" id="WP_123365137.1">
    <property type="nucleotide sequence ID" value="NZ_MOBO01000006.1"/>
</dbReference>
<keyword evidence="3" id="KW-0233">DNA recombination</keyword>
<dbReference type="GO" id="GO:0003677">
    <property type="term" value="F:DNA binding"/>
    <property type="evidence" value="ECO:0007669"/>
    <property type="project" value="UniProtKB-KW"/>
</dbReference>
<dbReference type="GO" id="GO:0000150">
    <property type="term" value="F:DNA strand exchange activity"/>
    <property type="evidence" value="ECO:0007669"/>
    <property type="project" value="InterPro"/>
</dbReference>
<dbReference type="PANTHER" id="PTHR30461">
    <property type="entry name" value="DNA-INVERTASE FROM LAMBDOID PROPHAGE"/>
    <property type="match status" value="1"/>
</dbReference>
<evidence type="ECO:0000256" key="2">
    <source>
        <dbReference type="ARBA" id="ARBA00023125"/>
    </source>
</evidence>
<sequence>MFVRAYLRASTSEQDASRAKAALVAFAAKHDHKVAAFYIENESGTRLDRPELFRLLEDSHEGDILLIEGVDRLSRLTQPDWDLLKAKIAAKRVTVVSIDLSTSHAALKPAQGMDDFTKGMIAAVNGMLLDMLAVVARKDYEDRRRRQAEGIEKAKVEGVYKGRQVDTDLRNRITILLNDGKSIRGVAHMLECSTTTVQRVKAALNSEL</sequence>
<dbReference type="GO" id="GO:0015074">
    <property type="term" value="P:DNA integration"/>
    <property type="evidence" value="ECO:0007669"/>
    <property type="project" value="UniProtKB-KW"/>
</dbReference>
<evidence type="ECO:0000313" key="7">
    <source>
        <dbReference type="EMBL" id="RON40278.1"/>
    </source>
</evidence>
<dbReference type="Gene3D" id="3.40.50.1390">
    <property type="entry name" value="Resolvase, N-terminal catalytic domain"/>
    <property type="match status" value="1"/>
</dbReference>
<dbReference type="InterPro" id="IPR036162">
    <property type="entry name" value="Resolvase-like_N_sf"/>
</dbReference>
<evidence type="ECO:0000256" key="4">
    <source>
        <dbReference type="PIRSR" id="PIRSR606118-50"/>
    </source>
</evidence>
<feature type="domain" description="Resolvase/invertase-type recombinase catalytic" evidence="6">
    <location>
        <begin position="2"/>
        <end position="158"/>
    </location>
</feature>
<feature type="active site" description="O-(5'-phospho-DNA)-serine intermediate" evidence="4 5">
    <location>
        <position position="10"/>
    </location>
</feature>
<reference evidence="7 8" key="1">
    <citation type="submission" date="2016-10" db="EMBL/GenBank/DDBJ databases">
        <title>Comparative genome analysis of multiple Pseudomonas spp. focuses on biocontrol and plant growth promoting traits.</title>
        <authorList>
            <person name="Tao X.-Y."/>
            <person name="Taylor C.G."/>
        </authorList>
    </citation>
    <scope>NUCLEOTIDE SEQUENCE [LARGE SCALE GENOMIC DNA]</scope>
    <source>
        <strain evidence="7 8">38D4</strain>
    </source>
</reference>
<dbReference type="PROSITE" id="PS00397">
    <property type="entry name" value="RECOMBINASES_1"/>
    <property type="match status" value="1"/>
</dbReference>
<dbReference type="SMART" id="SM00857">
    <property type="entry name" value="Resolvase"/>
    <property type="match status" value="1"/>
</dbReference>
<keyword evidence="2" id="KW-0238">DNA-binding</keyword>
<evidence type="ECO:0000313" key="8">
    <source>
        <dbReference type="Proteomes" id="UP000286351"/>
    </source>
</evidence>
<dbReference type="Pfam" id="PF13936">
    <property type="entry name" value="HTH_38"/>
    <property type="match status" value="1"/>
</dbReference>
<dbReference type="InterPro" id="IPR050639">
    <property type="entry name" value="SSR_resolvase"/>
</dbReference>
<keyword evidence="1" id="KW-0229">DNA integration</keyword>
<dbReference type="FunFam" id="3.40.50.1390:FF:000010">
    <property type="entry name" value="Recombinase resolvase family"/>
    <property type="match status" value="1"/>
</dbReference>
<dbReference type="AlphaFoldDB" id="A0A423JRD4"/>
<gene>
    <name evidence="7" type="ORF">BK664_06855</name>
</gene>
<dbReference type="CDD" id="cd03767">
    <property type="entry name" value="SR_Res_par"/>
    <property type="match status" value="1"/>
</dbReference>
<evidence type="ECO:0000256" key="3">
    <source>
        <dbReference type="ARBA" id="ARBA00023172"/>
    </source>
</evidence>
<dbReference type="InterPro" id="IPR025246">
    <property type="entry name" value="IS30-like_HTH"/>
</dbReference>
<protein>
    <submittedName>
        <fullName evidence="7">Serine recombinase</fullName>
    </submittedName>
</protein>
<accession>A0A423JRD4</accession>
<organism evidence="7 8">
    <name type="scientific">Pseudomonas brassicacearum</name>
    <dbReference type="NCBI Taxonomy" id="930166"/>
    <lineage>
        <taxon>Bacteria</taxon>
        <taxon>Pseudomonadati</taxon>
        <taxon>Pseudomonadota</taxon>
        <taxon>Gammaproteobacteria</taxon>
        <taxon>Pseudomonadales</taxon>
        <taxon>Pseudomonadaceae</taxon>
        <taxon>Pseudomonas</taxon>
    </lineage>
</organism>
<dbReference type="Proteomes" id="UP000286351">
    <property type="component" value="Unassembled WGS sequence"/>
</dbReference>
<comment type="caution">
    <text evidence="7">The sequence shown here is derived from an EMBL/GenBank/DDBJ whole genome shotgun (WGS) entry which is preliminary data.</text>
</comment>
<proteinExistence type="predicted"/>
<evidence type="ECO:0000259" key="6">
    <source>
        <dbReference type="PROSITE" id="PS51736"/>
    </source>
</evidence>